<evidence type="ECO:0000313" key="10">
    <source>
        <dbReference type="Proteomes" id="UP000674318"/>
    </source>
</evidence>
<dbReference type="FunFam" id="3.30.200.20:FF:001015">
    <property type="entry name" value="Putative serine/threonine-protein kinase"/>
    <property type="match status" value="1"/>
</dbReference>
<feature type="compositionally biased region" description="Polar residues" evidence="7">
    <location>
        <begin position="279"/>
        <end position="293"/>
    </location>
</feature>
<feature type="region of interest" description="Disordered" evidence="7">
    <location>
        <begin position="278"/>
        <end position="333"/>
    </location>
</feature>
<keyword evidence="1" id="KW-0808">Transferase</keyword>
<dbReference type="PROSITE" id="PS00108">
    <property type="entry name" value="PROTEIN_KINASE_ST"/>
    <property type="match status" value="1"/>
</dbReference>
<keyword evidence="4 6" id="KW-0067">ATP-binding</keyword>
<accession>A0A836H569</accession>
<feature type="compositionally biased region" description="Basic and acidic residues" evidence="7">
    <location>
        <begin position="955"/>
        <end position="967"/>
    </location>
</feature>
<dbReference type="InterPro" id="IPR011009">
    <property type="entry name" value="Kinase-like_dom_sf"/>
</dbReference>
<dbReference type="Pfam" id="PF00069">
    <property type="entry name" value="Pkinase"/>
    <property type="match status" value="2"/>
</dbReference>
<feature type="binding site" evidence="6">
    <location>
        <position position="589"/>
    </location>
    <ligand>
        <name>ATP</name>
        <dbReference type="ChEBI" id="CHEBI:30616"/>
    </ligand>
</feature>
<proteinExistence type="inferred from homology"/>
<dbReference type="KEGG" id="phet:94287812"/>
<feature type="region of interest" description="Disordered" evidence="7">
    <location>
        <begin position="715"/>
        <end position="750"/>
    </location>
</feature>
<sequence length="1008" mass="106946">MRVKIDDENSSVAVTLLPSAQVGPLTSSQPHTYTGTTEVTTSVNDALGKTADSSCAGSGPSSMATTTTTNAVFYYSSARLPTPPPLHRRSSSPVLVQQPQIEDSQAPGAVLNIPVPCESDSNEEPLFQHLPPATPRAPLLRRTHVASLPLATPQASQLGPPWGAVGATPPSAYLTGGGTAPYTPLASSSTPTAATTETLHTPAGQGLVIGLDTFDRFPAASTKAHGPASAANGPRMHRGYSGNGSDAIGASRAVGRNSGCRDLQQSSFMTGPASLEASYASSMRSGPQGQWARSSGEESRSGHAAPSSPATPANFGDTVLVAEPPTPAKQRRTIHRGGVGGRAILPTGGISADGRLSSCTAASTGAQAPGVFATASTGAVAGGGASPKPSRRVAVPLRGLGHNPTANNTCASASRAASSAVGTAPLPSSFKFHRHEGSRKRSADVLSQFSALDLDDTPATPFVQTGAGRLTSVTHNGNVYNAFPSQPSPSKSLHRGADGGIGAVSPLIIEYATPVTLSQQIGGSNTFSQMLLHASQDVLEMSQADTESSNFLARRILNEYNEVRLLGSGSFGTVSLFKEISSGEYVAVKVSPPLRVPEMERRYRRERSVMGMVRGLPHVVQLSAAWEEGRVPRMYLQLEYCPGGSVASVATEKQRRNEPWMETEVKVFLAHTCIALDALHRANIAHVDFKPDNILIDRDGAYKLSDFGCSVLLDERGRPRPETRNGYGSPAQGQRAGRGEGFAHANPNGGSALHTGAGAGVLGSAPDFNSWGEGNELSTVSVDEGDCRYLCADMLNEKQHFKAGDMFSLGMSLFEIMSGQPLPRNGDQFLAIRRRVPVEMLQRRGYSAELVELVVALLRSDPQQRPTARQVLQYLRPSSKDLQLLSSTSAMQRWTESAESFCRLQEEQQQDPFLLSGTTATTADSLRCVSALMEASVWLLTTTQKDVHRLVSTEKTLGREERDDEQHSQSPPHQQRPMVQLPSEPRLDELPMSPVPRGETCTPTALNY</sequence>
<dbReference type="InterPro" id="IPR008271">
    <property type="entry name" value="Ser/Thr_kinase_AS"/>
</dbReference>
<keyword evidence="2 6" id="KW-0547">Nucleotide-binding</keyword>
<evidence type="ECO:0000259" key="8">
    <source>
        <dbReference type="PROSITE" id="PS50011"/>
    </source>
</evidence>
<dbReference type="AlphaFoldDB" id="A0A836H569"/>
<dbReference type="GO" id="GO:0004672">
    <property type="term" value="F:protein kinase activity"/>
    <property type="evidence" value="ECO:0007669"/>
    <property type="project" value="InterPro"/>
</dbReference>
<dbReference type="RefSeq" id="XP_067753892.1">
    <property type="nucleotide sequence ID" value="XM_067897735.1"/>
</dbReference>
<dbReference type="PANTHER" id="PTHR11042">
    <property type="entry name" value="EUKARYOTIC TRANSLATION INITIATION FACTOR 2-ALPHA KINASE EIF2-ALPHA KINASE -RELATED"/>
    <property type="match status" value="1"/>
</dbReference>
<dbReference type="OrthoDB" id="5337378at2759"/>
<keyword evidence="10" id="KW-1185">Reference proteome</keyword>
<dbReference type="InterPro" id="IPR000719">
    <property type="entry name" value="Prot_kinase_dom"/>
</dbReference>
<dbReference type="EMBL" id="JAFJZO010000034">
    <property type="protein sequence ID" value="KAG5493857.1"/>
    <property type="molecule type" value="Genomic_DNA"/>
</dbReference>
<dbReference type="GeneID" id="94287812"/>
<evidence type="ECO:0000256" key="7">
    <source>
        <dbReference type="SAM" id="MobiDB-lite"/>
    </source>
</evidence>
<evidence type="ECO:0000313" key="9">
    <source>
        <dbReference type="EMBL" id="KAG5493857.1"/>
    </source>
</evidence>
<dbReference type="Proteomes" id="UP000674318">
    <property type="component" value="Unassembled WGS sequence"/>
</dbReference>
<evidence type="ECO:0000256" key="1">
    <source>
        <dbReference type="ARBA" id="ARBA00022679"/>
    </source>
</evidence>
<dbReference type="GO" id="GO:0005634">
    <property type="term" value="C:nucleus"/>
    <property type="evidence" value="ECO:0007669"/>
    <property type="project" value="TreeGrafter"/>
</dbReference>
<dbReference type="InterPro" id="IPR017441">
    <property type="entry name" value="Protein_kinase_ATP_BS"/>
</dbReference>
<comment type="caution">
    <text evidence="9">The sequence shown here is derived from an EMBL/GenBank/DDBJ whole genome shotgun (WGS) entry which is preliminary data.</text>
</comment>
<comment type="similarity">
    <text evidence="5">Belongs to the protein kinase superfamily. Ser/Thr protein kinase family. GCN2 subfamily.</text>
</comment>
<keyword evidence="3" id="KW-0418">Kinase</keyword>
<dbReference type="InterPro" id="IPR050339">
    <property type="entry name" value="CC_SR_Kinase"/>
</dbReference>
<evidence type="ECO:0000256" key="2">
    <source>
        <dbReference type="ARBA" id="ARBA00022741"/>
    </source>
</evidence>
<dbReference type="Gene3D" id="1.10.510.10">
    <property type="entry name" value="Transferase(Phosphotransferase) domain 1"/>
    <property type="match status" value="2"/>
</dbReference>
<dbReference type="GO" id="GO:0005737">
    <property type="term" value="C:cytoplasm"/>
    <property type="evidence" value="ECO:0007669"/>
    <property type="project" value="TreeGrafter"/>
</dbReference>
<feature type="region of interest" description="Disordered" evidence="7">
    <location>
        <begin position="220"/>
        <end position="266"/>
    </location>
</feature>
<name>A0A836H569_9TRYP</name>
<feature type="region of interest" description="Disordered" evidence="7">
    <location>
        <begin position="955"/>
        <end position="1008"/>
    </location>
</feature>
<evidence type="ECO:0000256" key="6">
    <source>
        <dbReference type="PROSITE-ProRule" id="PRU10141"/>
    </source>
</evidence>
<protein>
    <recommendedName>
        <fullName evidence="8">Protein kinase domain-containing protein</fullName>
    </recommendedName>
</protein>
<evidence type="ECO:0000256" key="5">
    <source>
        <dbReference type="ARBA" id="ARBA00037982"/>
    </source>
</evidence>
<dbReference type="SUPFAM" id="SSF56112">
    <property type="entry name" value="Protein kinase-like (PK-like)"/>
    <property type="match status" value="1"/>
</dbReference>
<evidence type="ECO:0000256" key="3">
    <source>
        <dbReference type="ARBA" id="ARBA00022777"/>
    </source>
</evidence>
<dbReference type="PANTHER" id="PTHR11042:SF186">
    <property type="entry name" value="KINASE, PUTATIVE-RELATED"/>
    <property type="match status" value="1"/>
</dbReference>
<reference evidence="9 10" key="1">
    <citation type="submission" date="2021-02" db="EMBL/GenBank/DDBJ databases">
        <title>Porcisia hertigi Genome sequencing and assembly.</title>
        <authorList>
            <person name="Almutairi H."/>
            <person name="Gatherer D."/>
        </authorList>
    </citation>
    <scope>NUCLEOTIDE SEQUENCE [LARGE SCALE GENOMIC DNA]</scope>
    <source>
        <strain evidence="9 10">C119</strain>
    </source>
</reference>
<organism evidence="9 10">
    <name type="scientific">Porcisia hertigi</name>
    <dbReference type="NCBI Taxonomy" id="2761500"/>
    <lineage>
        <taxon>Eukaryota</taxon>
        <taxon>Discoba</taxon>
        <taxon>Euglenozoa</taxon>
        <taxon>Kinetoplastea</taxon>
        <taxon>Metakinetoplastina</taxon>
        <taxon>Trypanosomatida</taxon>
        <taxon>Trypanosomatidae</taxon>
        <taxon>Leishmaniinae</taxon>
        <taxon>Porcisia</taxon>
    </lineage>
</organism>
<feature type="domain" description="Protein kinase" evidence="8">
    <location>
        <begin position="560"/>
        <end position="879"/>
    </location>
</feature>
<dbReference type="GO" id="GO:0005524">
    <property type="term" value="F:ATP binding"/>
    <property type="evidence" value="ECO:0007669"/>
    <property type="project" value="UniProtKB-UniRule"/>
</dbReference>
<dbReference type="PROSITE" id="PS00107">
    <property type="entry name" value="PROTEIN_KINASE_ATP"/>
    <property type="match status" value="1"/>
</dbReference>
<evidence type="ECO:0000256" key="4">
    <source>
        <dbReference type="ARBA" id="ARBA00022840"/>
    </source>
</evidence>
<dbReference type="PROSITE" id="PS50011">
    <property type="entry name" value="PROTEIN_KINASE_DOM"/>
    <property type="match status" value="1"/>
</dbReference>
<gene>
    <name evidence="9" type="ORF">JKF63_01689</name>
</gene>